<comment type="catalytic activity">
    <reaction evidence="4">
        <text>(R)-pantoate + NADP(+) = 2-dehydropantoate + NADPH + H(+)</text>
        <dbReference type="Rhea" id="RHEA:16233"/>
        <dbReference type="ChEBI" id="CHEBI:11561"/>
        <dbReference type="ChEBI" id="CHEBI:15378"/>
        <dbReference type="ChEBI" id="CHEBI:15980"/>
        <dbReference type="ChEBI" id="CHEBI:57783"/>
        <dbReference type="ChEBI" id="CHEBI:58349"/>
        <dbReference type="EC" id="1.1.1.169"/>
    </reaction>
</comment>
<dbReference type="SUPFAM" id="SSF48179">
    <property type="entry name" value="6-phosphogluconate dehydrogenase C-terminal domain-like"/>
    <property type="match status" value="1"/>
</dbReference>
<dbReference type="Proteomes" id="UP001564626">
    <property type="component" value="Unassembled WGS sequence"/>
</dbReference>
<dbReference type="InterPro" id="IPR008927">
    <property type="entry name" value="6-PGluconate_DH-like_C_sf"/>
</dbReference>
<accession>A0ABV4CBR0</accession>
<dbReference type="Pfam" id="PF08546">
    <property type="entry name" value="ApbA_C"/>
    <property type="match status" value="1"/>
</dbReference>
<dbReference type="Gene3D" id="3.40.50.720">
    <property type="entry name" value="NAD(P)-binding Rossmann-like Domain"/>
    <property type="match status" value="1"/>
</dbReference>
<dbReference type="GO" id="GO:0008677">
    <property type="term" value="F:2-dehydropantoate 2-reductase activity"/>
    <property type="evidence" value="ECO:0007669"/>
    <property type="project" value="UniProtKB-EC"/>
</dbReference>
<dbReference type="InterPro" id="IPR013752">
    <property type="entry name" value="KPA_reductase"/>
</dbReference>
<evidence type="ECO:0000313" key="8">
    <source>
        <dbReference type="Proteomes" id="UP001564626"/>
    </source>
</evidence>
<reference evidence="7 8" key="1">
    <citation type="submission" date="2024-08" db="EMBL/GenBank/DDBJ databases">
        <title>Genome mining of Saccharopolyspora cebuensis PGLac3 from Nigerian medicinal plant.</title>
        <authorList>
            <person name="Ezeobiora C.E."/>
            <person name="Igbokwe N.H."/>
            <person name="Amin D.H."/>
            <person name="Mendie U.E."/>
        </authorList>
    </citation>
    <scope>NUCLEOTIDE SEQUENCE [LARGE SCALE GENOMIC DNA]</scope>
    <source>
        <strain evidence="7 8">PGLac3</strain>
    </source>
</reference>
<gene>
    <name evidence="7" type="ORF">AB8O55_04020</name>
</gene>
<evidence type="ECO:0000313" key="7">
    <source>
        <dbReference type="EMBL" id="MEY8038551.1"/>
    </source>
</evidence>
<keyword evidence="2 4" id="KW-0521">NADP</keyword>
<evidence type="ECO:0000256" key="3">
    <source>
        <dbReference type="ARBA" id="ARBA00023002"/>
    </source>
</evidence>
<dbReference type="NCBIfam" id="TIGR00745">
    <property type="entry name" value="apbA_panE"/>
    <property type="match status" value="1"/>
</dbReference>
<feature type="domain" description="Ketopantoate reductase C-terminal" evidence="6">
    <location>
        <begin position="168"/>
        <end position="291"/>
    </location>
</feature>
<dbReference type="InterPro" id="IPR036291">
    <property type="entry name" value="NAD(P)-bd_dom_sf"/>
</dbReference>
<feature type="domain" description="Ketopantoate reductase N-terminal" evidence="5">
    <location>
        <begin position="6"/>
        <end position="140"/>
    </location>
</feature>
<dbReference type="Gene3D" id="1.10.1040.10">
    <property type="entry name" value="N-(1-d-carboxylethyl)-l-norvaline Dehydrogenase, domain 2"/>
    <property type="match status" value="1"/>
</dbReference>
<evidence type="ECO:0000259" key="5">
    <source>
        <dbReference type="Pfam" id="PF02558"/>
    </source>
</evidence>
<organism evidence="7 8">
    <name type="scientific">Saccharopolyspora cebuensis</name>
    <dbReference type="NCBI Taxonomy" id="418759"/>
    <lineage>
        <taxon>Bacteria</taxon>
        <taxon>Bacillati</taxon>
        <taxon>Actinomycetota</taxon>
        <taxon>Actinomycetes</taxon>
        <taxon>Pseudonocardiales</taxon>
        <taxon>Pseudonocardiaceae</taxon>
        <taxon>Saccharopolyspora</taxon>
    </lineage>
</organism>
<dbReference type="PANTHER" id="PTHR21708:SF26">
    <property type="entry name" value="2-DEHYDROPANTOATE 2-REDUCTASE"/>
    <property type="match status" value="1"/>
</dbReference>
<comment type="pathway">
    <text evidence="4">Cofactor biosynthesis; (R)-pantothenate biosynthesis; (R)-pantoate from 3-methyl-2-oxobutanoate: step 2/2.</text>
</comment>
<dbReference type="InterPro" id="IPR013328">
    <property type="entry name" value="6PGD_dom2"/>
</dbReference>
<dbReference type="RefSeq" id="WP_345367861.1">
    <property type="nucleotide sequence ID" value="NZ_BAABII010000020.1"/>
</dbReference>
<sequence>MEPQHIAVIGSGAVGGVLAAAAHEAGHRVTACVRTPFEKLALDTPEGRQEVPAEIATAPDEVAGADWVLLSTKVQDVPGTEPWLRALDDGSAPIVLVHNGVEHRRSVAAFGLRGPLLPALIYVAAERTRPGHVIRRSGARMFVEGGALGARFAALLAGSGVRIEEAEDFRTAAWRKMLVNIAANPITALTLRRLDVLDSPEVRELASGVLAEAVAVANAEGAALSWSDAEAVLDGYTKTFSADSGTSMLYDRLAGLPTEHDHITGPVVAGGREHGIPTPYNRTLLTLLRALRPAS</sequence>
<dbReference type="Pfam" id="PF02558">
    <property type="entry name" value="ApbA"/>
    <property type="match status" value="1"/>
</dbReference>
<keyword evidence="8" id="KW-1185">Reference proteome</keyword>
<protein>
    <recommendedName>
        <fullName evidence="4">2-dehydropantoate 2-reductase</fullName>
        <ecNumber evidence="4">1.1.1.169</ecNumber>
    </recommendedName>
    <alternativeName>
        <fullName evidence="4">Ketopantoate reductase</fullName>
    </alternativeName>
</protein>
<dbReference type="SUPFAM" id="SSF51735">
    <property type="entry name" value="NAD(P)-binding Rossmann-fold domains"/>
    <property type="match status" value="1"/>
</dbReference>
<comment type="caution">
    <text evidence="7">The sequence shown here is derived from an EMBL/GenBank/DDBJ whole genome shotgun (WGS) entry which is preliminary data.</text>
</comment>
<evidence type="ECO:0000256" key="2">
    <source>
        <dbReference type="ARBA" id="ARBA00022857"/>
    </source>
</evidence>
<dbReference type="NCBIfam" id="NF005091">
    <property type="entry name" value="PRK06522.2-2"/>
    <property type="match status" value="1"/>
</dbReference>
<keyword evidence="4" id="KW-0566">Pantothenate biosynthesis</keyword>
<comment type="function">
    <text evidence="4">Catalyzes the NADPH-dependent reduction of ketopantoate into pantoic acid.</text>
</comment>
<proteinExistence type="inferred from homology"/>
<keyword evidence="3 4" id="KW-0560">Oxidoreductase</keyword>
<name>A0ABV4CBR0_9PSEU</name>
<dbReference type="InterPro" id="IPR003710">
    <property type="entry name" value="ApbA"/>
</dbReference>
<dbReference type="InterPro" id="IPR051402">
    <property type="entry name" value="KPR-Related"/>
</dbReference>
<dbReference type="PANTHER" id="PTHR21708">
    <property type="entry name" value="PROBABLE 2-DEHYDROPANTOATE 2-REDUCTASE"/>
    <property type="match status" value="1"/>
</dbReference>
<dbReference type="EC" id="1.1.1.169" evidence="4"/>
<dbReference type="InterPro" id="IPR013332">
    <property type="entry name" value="KPR_N"/>
</dbReference>
<evidence type="ECO:0000256" key="1">
    <source>
        <dbReference type="ARBA" id="ARBA00007870"/>
    </source>
</evidence>
<comment type="similarity">
    <text evidence="1 4">Belongs to the ketopantoate reductase family.</text>
</comment>
<evidence type="ECO:0000256" key="4">
    <source>
        <dbReference type="RuleBase" id="RU362068"/>
    </source>
</evidence>
<dbReference type="EMBL" id="JBGEHV010000004">
    <property type="protein sequence ID" value="MEY8038551.1"/>
    <property type="molecule type" value="Genomic_DNA"/>
</dbReference>
<evidence type="ECO:0000259" key="6">
    <source>
        <dbReference type="Pfam" id="PF08546"/>
    </source>
</evidence>